<comment type="caution">
    <text evidence="2">The sequence shown here is derived from an EMBL/GenBank/DDBJ whole genome shotgun (WGS) entry which is preliminary data.</text>
</comment>
<keyword evidence="1" id="KW-1133">Transmembrane helix</keyword>
<accession>A0A0C2MYN1</accession>
<keyword evidence="3" id="KW-1185">Reference proteome</keyword>
<feature type="transmembrane region" description="Helical" evidence="1">
    <location>
        <begin position="376"/>
        <end position="401"/>
    </location>
</feature>
<name>A0A0C2MYN1_THEKT</name>
<protein>
    <submittedName>
        <fullName evidence="2">Uncharacterized protein</fullName>
    </submittedName>
</protein>
<dbReference type="EMBL" id="JWZT01003452">
    <property type="protein sequence ID" value="KII66747.1"/>
    <property type="molecule type" value="Genomic_DNA"/>
</dbReference>
<dbReference type="InterPro" id="IPR038900">
    <property type="entry name" value="TMC"/>
</dbReference>
<reference evidence="2 3" key="1">
    <citation type="journal article" date="2014" name="Genome Biol. Evol.">
        <title>The genome of the myxosporean Thelohanellus kitauei shows adaptations to nutrient acquisition within its fish host.</title>
        <authorList>
            <person name="Yang Y."/>
            <person name="Xiong J."/>
            <person name="Zhou Z."/>
            <person name="Huo F."/>
            <person name="Miao W."/>
            <person name="Ran C."/>
            <person name="Liu Y."/>
            <person name="Zhang J."/>
            <person name="Feng J."/>
            <person name="Wang M."/>
            <person name="Wang M."/>
            <person name="Wang L."/>
            <person name="Yao B."/>
        </authorList>
    </citation>
    <scope>NUCLEOTIDE SEQUENCE [LARGE SCALE GENOMIC DNA]</scope>
    <source>
        <strain evidence="2">Wuqing</strain>
    </source>
</reference>
<dbReference type="AlphaFoldDB" id="A0A0C2MYN1"/>
<dbReference type="OrthoDB" id="5831905at2759"/>
<organism evidence="2 3">
    <name type="scientific">Thelohanellus kitauei</name>
    <name type="common">Myxosporean</name>
    <dbReference type="NCBI Taxonomy" id="669202"/>
    <lineage>
        <taxon>Eukaryota</taxon>
        <taxon>Metazoa</taxon>
        <taxon>Cnidaria</taxon>
        <taxon>Myxozoa</taxon>
        <taxon>Myxosporea</taxon>
        <taxon>Bivalvulida</taxon>
        <taxon>Platysporina</taxon>
        <taxon>Myxobolidae</taxon>
        <taxon>Thelohanellus</taxon>
    </lineage>
</organism>
<sequence length="429" mass="50908">MGSEEPLDMDVIFAEEGLYEDDAFESNSLRGRNIKREAIYAYYLKLKEDVQKDDYLSNWKRLIGYFENCLNYYYHQLCQYKDITAIYGMAYAEYFQIAFVMRLFNLIVGILVVIFMILPQIILDVRKNEDSVEAASKNAHDSNYSKSTKYALLIWKKFLKYMTYYSNYDGANFNKYYKKSFYNTISCYVFLSDFIQTVAWCVIYMRITCVSVHKWMMTLSPKIFSVLLKGYDVSLSNVKSIMSQKERVSEDLKNIIRHKSVRLTKIHIFMRSISWICIVTILLIFFYFSLKVEQNRLRDGRQNLIFSVYLSLLSYVFWRIFEIISTFEGYDPAVTARIVLIRCSILKFIPFVMIYFREFKDLGNTCSQYLIGKILYQMFLTEFCSNLFFTVISHLLIRLVAYIIKSQYRPYVCILEESLSLVYSQTLIL</sequence>
<dbReference type="Proteomes" id="UP000031668">
    <property type="component" value="Unassembled WGS sequence"/>
</dbReference>
<feature type="transmembrane region" description="Helical" evidence="1">
    <location>
        <begin position="300"/>
        <end position="318"/>
    </location>
</feature>
<keyword evidence="1" id="KW-0472">Membrane</keyword>
<evidence type="ECO:0000256" key="1">
    <source>
        <dbReference type="SAM" id="Phobius"/>
    </source>
</evidence>
<dbReference type="PANTHER" id="PTHR23302">
    <property type="entry name" value="TRANSMEMBRANE CHANNEL-RELATED"/>
    <property type="match status" value="1"/>
</dbReference>
<dbReference type="PANTHER" id="PTHR23302:SF24">
    <property type="entry name" value="TMC DOMAIN-CONTAINING PROTEIN"/>
    <property type="match status" value="1"/>
</dbReference>
<gene>
    <name evidence="2" type="ORF">RF11_09938</name>
</gene>
<feature type="transmembrane region" description="Helical" evidence="1">
    <location>
        <begin position="339"/>
        <end position="356"/>
    </location>
</feature>
<feature type="transmembrane region" description="Helical" evidence="1">
    <location>
        <begin position="181"/>
        <end position="207"/>
    </location>
</feature>
<evidence type="ECO:0000313" key="2">
    <source>
        <dbReference type="EMBL" id="KII66747.1"/>
    </source>
</evidence>
<feature type="transmembrane region" description="Helical" evidence="1">
    <location>
        <begin position="268"/>
        <end position="288"/>
    </location>
</feature>
<dbReference type="GO" id="GO:0005886">
    <property type="term" value="C:plasma membrane"/>
    <property type="evidence" value="ECO:0007669"/>
    <property type="project" value="InterPro"/>
</dbReference>
<dbReference type="GO" id="GO:0008381">
    <property type="term" value="F:mechanosensitive monoatomic ion channel activity"/>
    <property type="evidence" value="ECO:0007669"/>
    <property type="project" value="TreeGrafter"/>
</dbReference>
<keyword evidence="1" id="KW-0812">Transmembrane</keyword>
<proteinExistence type="predicted"/>
<evidence type="ECO:0000313" key="3">
    <source>
        <dbReference type="Proteomes" id="UP000031668"/>
    </source>
</evidence>
<feature type="transmembrane region" description="Helical" evidence="1">
    <location>
        <begin position="103"/>
        <end position="123"/>
    </location>
</feature>